<dbReference type="PANTHER" id="PTHR46364">
    <property type="entry name" value="OS08G0421900 PROTEIN"/>
    <property type="match status" value="1"/>
</dbReference>
<dbReference type="SUPFAM" id="SSF57903">
    <property type="entry name" value="FYVE/PHD zinc finger"/>
    <property type="match status" value="1"/>
</dbReference>
<dbReference type="OrthoDB" id="10259622at2759"/>
<comment type="caution">
    <text evidence="2">The sequence shown here is derived from an EMBL/GenBank/DDBJ whole genome shotgun (WGS) entry which is preliminary data.</text>
</comment>
<feature type="compositionally biased region" description="Polar residues" evidence="1">
    <location>
        <begin position="20"/>
        <end position="29"/>
    </location>
</feature>
<keyword evidence="3" id="KW-1185">Reference proteome</keyword>
<dbReference type="GeneID" id="43600658"/>
<sequence length="378" mass="43741">MAPKHGLKPPKESHLKRAKTSATPASRSVTPAEAAKVSFKVLYPDINMMDMYAETTSKKVLELCKHAEWQDSPFEAPYTETEKQMEMETETETDTDRTLDQWYTVVPSAEWESMKKYNNFIIQGETYKNNHFVYVRSTETPQHDRDKDIEENIKDFWVARILQVRALNAQHVYALVAWMYWADELPPPKTRSPDQISPRGGKRTYHGSHELIASNYMDVLDVLSFAGKADVVHWKEEDDSLQSRIYWRQRFCRQTQELSKVRTHCICEGHFNPEVSMYICDSPSCKIWLHKACLVDVILTRTYEKIINGDNPTKQTNGVTKANGKGKGKAKPKPYQGKLSGRIEDDSPPMIVIKDLRPGHVREWRERIECPKCETELQ</sequence>
<feature type="region of interest" description="Disordered" evidence="1">
    <location>
        <begin position="309"/>
        <end position="346"/>
    </location>
</feature>
<dbReference type="Gene3D" id="2.30.30.490">
    <property type="match status" value="1"/>
</dbReference>
<feature type="region of interest" description="Disordered" evidence="1">
    <location>
        <begin position="1"/>
        <end position="30"/>
    </location>
</feature>
<name>A0A370THK6_9HELO</name>
<dbReference type="InterPro" id="IPR011011">
    <property type="entry name" value="Znf_FYVE_PHD"/>
</dbReference>
<dbReference type="InterPro" id="IPR043151">
    <property type="entry name" value="BAH_sf"/>
</dbReference>
<accession>A0A370THK6</accession>
<dbReference type="Proteomes" id="UP000254866">
    <property type="component" value="Unassembled WGS sequence"/>
</dbReference>
<dbReference type="RefSeq" id="XP_031867663.1">
    <property type="nucleotide sequence ID" value="XM_032016432.1"/>
</dbReference>
<organism evidence="2 3">
    <name type="scientific">Venustampulla echinocandica</name>
    <dbReference type="NCBI Taxonomy" id="2656787"/>
    <lineage>
        <taxon>Eukaryota</taxon>
        <taxon>Fungi</taxon>
        <taxon>Dikarya</taxon>
        <taxon>Ascomycota</taxon>
        <taxon>Pezizomycotina</taxon>
        <taxon>Leotiomycetes</taxon>
        <taxon>Helotiales</taxon>
        <taxon>Pleuroascaceae</taxon>
        <taxon>Venustampulla</taxon>
    </lineage>
</organism>
<evidence type="ECO:0000313" key="2">
    <source>
        <dbReference type="EMBL" id="RDL34681.1"/>
    </source>
</evidence>
<evidence type="ECO:0008006" key="4">
    <source>
        <dbReference type="Google" id="ProtNLM"/>
    </source>
</evidence>
<dbReference type="AlphaFoldDB" id="A0A370THK6"/>
<evidence type="ECO:0000313" key="3">
    <source>
        <dbReference type="Proteomes" id="UP000254866"/>
    </source>
</evidence>
<reference evidence="2 3" key="1">
    <citation type="journal article" date="2018" name="IMA Fungus">
        <title>IMA Genome-F 9: Draft genome sequence of Annulohypoxylon stygium, Aspergillus mulundensis, Berkeleyomyces basicola (syn. Thielaviopsis basicola), Ceratocystis smalleyi, two Cercospora beticola strains, Coleophoma cylindrospora, Fusarium fracticaudum, Phialophora cf. hyalina, and Morchella septimelata.</title>
        <authorList>
            <person name="Wingfield B.D."/>
            <person name="Bills G.F."/>
            <person name="Dong Y."/>
            <person name="Huang W."/>
            <person name="Nel W.J."/>
            <person name="Swalarsk-Parry B.S."/>
            <person name="Vaghefi N."/>
            <person name="Wilken P.M."/>
            <person name="An Z."/>
            <person name="de Beer Z.W."/>
            <person name="De Vos L."/>
            <person name="Chen L."/>
            <person name="Duong T.A."/>
            <person name="Gao Y."/>
            <person name="Hammerbacher A."/>
            <person name="Kikkert J.R."/>
            <person name="Li Y."/>
            <person name="Li H."/>
            <person name="Li K."/>
            <person name="Li Q."/>
            <person name="Liu X."/>
            <person name="Ma X."/>
            <person name="Naidoo K."/>
            <person name="Pethybridge S.J."/>
            <person name="Sun J."/>
            <person name="Steenkamp E.T."/>
            <person name="van der Nest M.A."/>
            <person name="van Wyk S."/>
            <person name="Wingfield M.J."/>
            <person name="Xiong C."/>
            <person name="Yue Q."/>
            <person name="Zhang X."/>
        </authorList>
    </citation>
    <scope>NUCLEOTIDE SEQUENCE [LARGE SCALE GENOMIC DNA]</scope>
    <source>
        <strain evidence="2 3">BP 5553</strain>
    </source>
</reference>
<evidence type="ECO:0000256" key="1">
    <source>
        <dbReference type="SAM" id="MobiDB-lite"/>
    </source>
</evidence>
<gene>
    <name evidence="2" type="ORF">BP5553_07809</name>
</gene>
<proteinExistence type="predicted"/>
<dbReference type="STRING" id="2656787.A0A370THK6"/>
<dbReference type="CDD" id="cd04370">
    <property type="entry name" value="BAH"/>
    <property type="match status" value="1"/>
</dbReference>
<protein>
    <recommendedName>
        <fullName evidence="4">BAH domain-containing protein</fullName>
    </recommendedName>
</protein>
<dbReference type="EMBL" id="NPIC01000007">
    <property type="protein sequence ID" value="RDL34681.1"/>
    <property type="molecule type" value="Genomic_DNA"/>
</dbReference>